<dbReference type="Proteomes" id="UP000323597">
    <property type="component" value="Chromosome A08"/>
</dbReference>
<keyword evidence="3" id="KW-1185">Reference proteome</keyword>
<name>A0A5D2Y8E3_GOSMU</name>
<sequence length="84" mass="9264">MGVSSSFAVKLLQLVWFNVIVWLSGIPCDGCIPLQPYAENREHFYSLSSPPNGHSLFGKSFISPILPSPISHLPSFLSSLNFNQ</sequence>
<evidence type="ECO:0000256" key="1">
    <source>
        <dbReference type="SAM" id="SignalP"/>
    </source>
</evidence>
<evidence type="ECO:0000313" key="3">
    <source>
        <dbReference type="Proteomes" id="UP000323597"/>
    </source>
</evidence>
<organism evidence="2 3">
    <name type="scientific">Gossypium mustelinum</name>
    <name type="common">Cotton</name>
    <name type="synonym">Gossypium caicoense</name>
    <dbReference type="NCBI Taxonomy" id="34275"/>
    <lineage>
        <taxon>Eukaryota</taxon>
        <taxon>Viridiplantae</taxon>
        <taxon>Streptophyta</taxon>
        <taxon>Embryophyta</taxon>
        <taxon>Tracheophyta</taxon>
        <taxon>Spermatophyta</taxon>
        <taxon>Magnoliopsida</taxon>
        <taxon>eudicotyledons</taxon>
        <taxon>Gunneridae</taxon>
        <taxon>Pentapetalae</taxon>
        <taxon>rosids</taxon>
        <taxon>malvids</taxon>
        <taxon>Malvales</taxon>
        <taxon>Malvaceae</taxon>
        <taxon>Malvoideae</taxon>
        <taxon>Gossypium</taxon>
    </lineage>
</organism>
<dbReference type="EMBL" id="CM017643">
    <property type="protein sequence ID" value="TYJ22386.1"/>
    <property type="molecule type" value="Genomic_DNA"/>
</dbReference>
<reference evidence="2 3" key="1">
    <citation type="submission" date="2019-07" db="EMBL/GenBank/DDBJ databases">
        <title>WGS assembly of Gossypium mustelinum.</title>
        <authorList>
            <person name="Chen Z.J."/>
            <person name="Sreedasyam A."/>
            <person name="Ando A."/>
            <person name="Song Q."/>
            <person name="De L."/>
            <person name="Hulse-Kemp A."/>
            <person name="Ding M."/>
            <person name="Ye W."/>
            <person name="Kirkbride R."/>
            <person name="Jenkins J."/>
            <person name="Plott C."/>
            <person name="Lovell J."/>
            <person name="Lin Y.-M."/>
            <person name="Vaughn R."/>
            <person name="Liu B."/>
            <person name="Li W."/>
            <person name="Simpson S."/>
            <person name="Scheffler B."/>
            <person name="Saski C."/>
            <person name="Grover C."/>
            <person name="Hu G."/>
            <person name="Conover J."/>
            <person name="Carlson J."/>
            <person name="Shu S."/>
            <person name="Boston L."/>
            <person name="Williams M."/>
            <person name="Peterson D."/>
            <person name="Mcgee K."/>
            <person name="Jones D."/>
            <person name="Wendel J."/>
            <person name="Stelly D."/>
            <person name="Grimwood J."/>
            <person name="Schmutz J."/>
        </authorList>
    </citation>
    <scope>NUCLEOTIDE SEQUENCE [LARGE SCALE GENOMIC DNA]</scope>
    <source>
        <strain evidence="2">1408120.09</strain>
    </source>
</reference>
<evidence type="ECO:0008006" key="4">
    <source>
        <dbReference type="Google" id="ProtNLM"/>
    </source>
</evidence>
<keyword evidence="1" id="KW-0732">Signal</keyword>
<protein>
    <recommendedName>
        <fullName evidence="4">Secreted protein</fullName>
    </recommendedName>
</protein>
<evidence type="ECO:0000313" key="2">
    <source>
        <dbReference type="EMBL" id="TYJ22386.1"/>
    </source>
</evidence>
<proteinExistence type="predicted"/>
<feature type="chain" id="PRO_5022977685" description="Secreted protein" evidence="1">
    <location>
        <begin position="24"/>
        <end position="84"/>
    </location>
</feature>
<feature type="signal peptide" evidence="1">
    <location>
        <begin position="1"/>
        <end position="23"/>
    </location>
</feature>
<accession>A0A5D2Y8E3</accession>
<gene>
    <name evidence="2" type="ORF">E1A91_A08G122500v1</name>
</gene>
<dbReference type="AlphaFoldDB" id="A0A5D2Y8E3"/>